<evidence type="ECO:0000313" key="2">
    <source>
        <dbReference type="EMBL" id="PFX17163.1"/>
    </source>
</evidence>
<keyword evidence="1" id="KW-0732">Signal</keyword>
<feature type="signal peptide" evidence="1">
    <location>
        <begin position="1"/>
        <end position="22"/>
    </location>
</feature>
<dbReference type="AlphaFoldDB" id="A0A2B4RK28"/>
<gene>
    <name evidence="2" type="ORF">AWC38_SpisGene18524</name>
</gene>
<proteinExistence type="predicted"/>
<evidence type="ECO:0000313" key="3">
    <source>
        <dbReference type="Proteomes" id="UP000225706"/>
    </source>
</evidence>
<keyword evidence="3" id="KW-1185">Reference proteome</keyword>
<dbReference type="OrthoDB" id="5987993at2759"/>
<name>A0A2B4RK28_STYPI</name>
<dbReference type="EMBL" id="LSMT01000492">
    <property type="protein sequence ID" value="PFX17163.1"/>
    <property type="molecule type" value="Genomic_DNA"/>
</dbReference>
<comment type="caution">
    <text evidence="2">The sequence shown here is derived from an EMBL/GenBank/DDBJ whole genome shotgun (WGS) entry which is preliminary data.</text>
</comment>
<protein>
    <submittedName>
        <fullName evidence="2">Uncharacterized protein</fullName>
    </submittedName>
</protein>
<accession>A0A2B4RK28</accession>
<dbReference type="Proteomes" id="UP000225706">
    <property type="component" value="Unassembled WGS sequence"/>
</dbReference>
<evidence type="ECO:0000256" key="1">
    <source>
        <dbReference type="SAM" id="SignalP"/>
    </source>
</evidence>
<reference evidence="3" key="1">
    <citation type="journal article" date="2017" name="bioRxiv">
        <title>Comparative analysis of the genomes of Stylophora pistillata and Acropora digitifera provides evidence for extensive differences between species of corals.</title>
        <authorList>
            <person name="Voolstra C.R."/>
            <person name="Li Y."/>
            <person name="Liew Y.J."/>
            <person name="Baumgarten S."/>
            <person name="Zoccola D."/>
            <person name="Flot J.-F."/>
            <person name="Tambutte S."/>
            <person name="Allemand D."/>
            <person name="Aranda M."/>
        </authorList>
    </citation>
    <scope>NUCLEOTIDE SEQUENCE [LARGE SCALE GENOMIC DNA]</scope>
</reference>
<organism evidence="2 3">
    <name type="scientific">Stylophora pistillata</name>
    <name type="common">Smooth cauliflower coral</name>
    <dbReference type="NCBI Taxonomy" id="50429"/>
    <lineage>
        <taxon>Eukaryota</taxon>
        <taxon>Metazoa</taxon>
        <taxon>Cnidaria</taxon>
        <taxon>Anthozoa</taxon>
        <taxon>Hexacorallia</taxon>
        <taxon>Scleractinia</taxon>
        <taxon>Astrocoeniina</taxon>
        <taxon>Pocilloporidae</taxon>
        <taxon>Stylophora</taxon>
    </lineage>
</organism>
<feature type="chain" id="PRO_5011976177" evidence="1">
    <location>
        <begin position="23"/>
        <end position="435"/>
    </location>
</feature>
<sequence length="435" mass="48172">MYALGFLPILTMMAFVDDFAIARTKISEVKPNIDYSRFCSAKPGGKAKIACRFQSVPTVAFLVCQKPVLDGRNCSTAIYNEMNNLQTLKREGKGRTVAISQPPIHDVSCGKDASLNCSGFLEDFYMSVTQNPKLVLCCAKHHQAISNHFRNMLFKFYFASGFLAGVIALSFADDFATAREEINKVKPSIDYTTFCAEMSEGEDKTACRMKNVLSVGFLVCQRPMFGEKNCSKIIDEEINNLQRVHREGNVKIVQISPPPIDDVRCGKESSLNCTGFLEHWVDRKDGQFKQVRDHISDNTTQGLIEAVKSFTTPAALVTTASDLSKIKSYMMENPNENQYRQICDLQGFFMVSGGFLVNDVPDILTGAGLDGVCWNDEPTTEQVIKALDDMISAFGSKNDNVDSGNRNGEIKITGLHINAKIILTISIAYCTFAPK</sequence>